<dbReference type="AlphaFoldDB" id="B9FWD5"/>
<feature type="compositionally biased region" description="Polar residues" evidence="1">
    <location>
        <begin position="36"/>
        <end position="48"/>
    </location>
</feature>
<evidence type="ECO:0000313" key="2">
    <source>
        <dbReference type="EMBL" id="EEE66872.1"/>
    </source>
</evidence>
<feature type="region of interest" description="Disordered" evidence="1">
    <location>
        <begin position="106"/>
        <end position="130"/>
    </location>
</feature>
<organism evidence="2">
    <name type="scientific">Oryza sativa subsp. japonica</name>
    <name type="common">Rice</name>
    <dbReference type="NCBI Taxonomy" id="39947"/>
    <lineage>
        <taxon>Eukaryota</taxon>
        <taxon>Viridiplantae</taxon>
        <taxon>Streptophyta</taxon>
        <taxon>Embryophyta</taxon>
        <taxon>Tracheophyta</taxon>
        <taxon>Spermatophyta</taxon>
        <taxon>Magnoliopsida</taxon>
        <taxon>Liliopsida</taxon>
        <taxon>Poales</taxon>
        <taxon>Poaceae</taxon>
        <taxon>BOP clade</taxon>
        <taxon>Oryzoideae</taxon>
        <taxon>Oryzeae</taxon>
        <taxon>Oryzinae</taxon>
        <taxon>Oryza</taxon>
        <taxon>Oryza sativa</taxon>
    </lineage>
</organism>
<dbReference type="EMBL" id="CM000144">
    <property type="protein sequence ID" value="EEE66872.1"/>
    <property type="molecule type" value="Genomic_DNA"/>
</dbReference>
<reference evidence="2" key="2">
    <citation type="submission" date="2008-12" db="EMBL/GenBank/DDBJ databases">
        <title>Improved gene annotation of the rice (Oryza sativa) genomes.</title>
        <authorList>
            <person name="Wang J."/>
            <person name="Li R."/>
            <person name="Fan W."/>
            <person name="Huang Q."/>
            <person name="Zhang J."/>
            <person name="Zhou Y."/>
            <person name="Hu Y."/>
            <person name="Zi S."/>
            <person name="Li J."/>
            <person name="Ni P."/>
            <person name="Zheng H."/>
            <person name="Zhang Y."/>
            <person name="Zhao M."/>
            <person name="Hao Q."/>
            <person name="McDermott J."/>
            <person name="Samudrala R."/>
            <person name="Kristiansen K."/>
            <person name="Wong G.K.-S."/>
        </authorList>
    </citation>
    <scope>NUCLEOTIDE SEQUENCE</scope>
</reference>
<reference evidence="2" key="1">
    <citation type="journal article" date="2005" name="PLoS Biol.">
        <title>The genomes of Oryza sativa: a history of duplications.</title>
        <authorList>
            <person name="Yu J."/>
            <person name="Wang J."/>
            <person name="Lin W."/>
            <person name="Li S."/>
            <person name="Li H."/>
            <person name="Zhou J."/>
            <person name="Ni P."/>
            <person name="Dong W."/>
            <person name="Hu S."/>
            <person name="Zeng C."/>
            <person name="Zhang J."/>
            <person name="Zhang Y."/>
            <person name="Li R."/>
            <person name="Xu Z."/>
            <person name="Li S."/>
            <person name="Li X."/>
            <person name="Zheng H."/>
            <person name="Cong L."/>
            <person name="Lin L."/>
            <person name="Yin J."/>
            <person name="Geng J."/>
            <person name="Li G."/>
            <person name="Shi J."/>
            <person name="Liu J."/>
            <person name="Lv H."/>
            <person name="Li J."/>
            <person name="Wang J."/>
            <person name="Deng Y."/>
            <person name="Ran L."/>
            <person name="Shi X."/>
            <person name="Wang X."/>
            <person name="Wu Q."/>
            <person name="Li C."/>
            <person name="Ren X."/>
            <person name="Wang J."/>
            <person name="Wang X."/>
            <person name="Li D."/>
            <person name="Liu D."/>
            <person name="Zhang X."/>
            <person name="Ji Z."/>
            <person name="Zhao W."/>
            <person name="Sun Y."/>
            <person name="Zhang Z."/>
            <person name="Bao J."/>
            <person name="Han Y."/>
            <person name="Dong L."/>
            <person name="Ji J."/>
            <person name="Chen P."/>
            <person name="Wu S."/>
            <person name="Liu J."/>
            <person name="Xiao Y."/>
            <person name="Bu D."/>
            <person name="Tan J."/>
            <person name="Yang L."/>
            <person name="Ye C."/>
            <person name="Zhang J."/>
            <person name="Xu J."/>
            <person name="Zhou Y."/>
            <person name="Yu Y."/>
            <person name="Zhang B."/>
            <person name="Zhuang S."/>
            <person name="Wei H."/>
            <person name="Liu B."/>
            <person name="Lei M."/>
            <person name="Yu H."/>
            <person name="Li Y."/>
            <person name="Xu H."/>
            <person name="Wei S."/>
            <person name="He X."/>
            <person name="Fang L."/>
            <person name="Zhang Z."/>
            <person name="Zhang Y."/>
            <person name="Huang X."/>
            <person name="Su Z."/>
            <person name="Tong W."/>
            <person name="Li J."/>
            <person name="Tong Z."/>
            <person name="Li S."/>
            <person name="Ye J."/>
            <person name="Wang L."/>
            <person name="Fang L."/>
            <person name="Lei T."/>
            <person name="Chen C."/>
            <person name="Chen H."/>
            <person name="Xu Z."/>
            <person name="Li H."/>
            <person name="Huang H."/>
            <person name="Zhang F."/>
            <person name="Xu H."/>
            <person name="Li N."/>
            <person name="Zhao C."/>
            <person name="Li S."/>
            <person name="Dong L."/>
            <person name="Huang Y."/>
            <person name="Li L."/>
            <person name="Xi Y."/>
            <person name="Qi Q."/>
            <person name="Li W."/>
            <person name="Zhang B."/>
            <person name="Hu W."/>
            <person name="Zhang Y."/>
            <person name="Tian X."/>
            <person name="Jiao Y."/>
            <person name="Liang X."/>
            <person name="Jin J."/>
            <person name="Gao L."/>
            <person name="Zheng W."/>
            <person name="Hao B."/>
            <person name="Liu S."/>
            <person name="Wang W."/>
            <person name="Yuan L."/>
            <person name="Cao M."/>
            <person name="McDermott J."/>
            <person name="Samudrala R."/>
            <person name="Wang J."/>
            <person name="Wong G.K."/>
            <person name="Yang H."/>
        </authorList>
    </citation>
    <scope>NUCLEOTIDE SEQUENCE [LARGE SCALE GENOMIC DNA]</scope>
</reference>
<name>B9FWD5_ORYSJ</name>
<protein>
    <submittedName>
        <fullName evidence="2">Uncharacterized protein</fullName>
    </submittedName>
</protein>
<gene>
    <name evidence="2" type="ORF">OsJ_23684</name>
</gene>
<accession>B9FWD5</accession>
<feature type="region of interest" description="Disordered" evidence="1">
    <location>
        <begin position="33"/>
        <end position="64"/>
    </location>
</feature>
<dbReference type="Proteomes" id="UP000007752">
    <property type="component" value="Chromosome 7"/>
</dbReference>
<evidence type="ECO:0000256" key="1">
    <source>
        <dbReference type="SAM" id="MobiDB-lite"/>
    </source>
</evidence>
<proteinExistence type="predicted"/>
<sequence>MLLTSIPFGVGPGQDNFSRIRQTLTNQIHTLKKHLSSSQTDTYSSQMTPKHLSHGCGGGPAAVTKPVAVEPAHDSTLATPVRTRSAVPVRESGVSMVVAVAAAAAAAESGSLNPQPVDGARRITSKLKSK</sequence>